<evidence type="ECO:0000256" key="4">
    <source>
        <dbReference type="ARBA" id="ARBA00023180"/>
    </source>
</evidence>
<evidence type="ECO:0000256" key="6">
    <source>
        <dbReference type="SAM" id="Coils"/>
    </source>
</evidence>
<evidence type="ECO:0000256" key="1">
    <source>
        <dbReference type="ARBA" id="ARBA00022729"/>
    </source>
</evidence>
<dbReference type="STRING" id="7209.A0A1I7W1N1"/>
<reference evidence="9" key="1">
    <citation type="submission" date="2012-04" db="EMBL/GenBank/DDBJ databases">
        <title>The Genome Sequence of Loa loa.</title>
        <authorList>
            <consortium name="The Broad Institute Genome Sequencing Platform"/>
            <consortium name="Broad Institute Genome Sequencing Center for Infectious Disease"/>
            <person name="Nutman T.B."/>
            <person name="Fink D.L."/>
            <person name="Russ C."/>
            <person name="Young S."/>
            <person name="Zeng Q."/>
            <person name="Gargeya S."/>
            <person name="Alvarado L."/>
            <person name="Berlin A."/>
            <person name="Chapman S.B."/>
            <person name="Chen Z."/>
            <person name="Freedman E."/>
            <person name="Gellesch M."/>
            <person name="Goldberg J."/>
            <person name="Griggs A."/>
            <person name="Gujja S."/>
            <person name="Heilman E.R."/>
            <person name="Heiman D."/>
            <person name="Howarth C."/>
            <person name="Mehta T."/>
            <person name="Neiman D."/>
            <person name="Pearson M."/>
            <person name="Roberts A."/>
            <person name="Saif S."/>
            <person name="Shea T."/>
            <person name="Shenoy N."/>
            <person name="Sisk P."/>
            <person name="Stolte C."/>
            <person name="Sykes S."/>
            <person name="White J."/>
            <person name="Yandava C."/>
            <person name="Haas B."/>
            <person name="Henn M.R."/>
            <person name="Nusbaum C."/>
            <person name="Birren B."/>
        </authorList>
    </citation>
    <scope>NUCLEOTIDE SEQUENCE [LARGE SCALE GENOMIC DNA]</scope>
</reference>
<keyword evidence="9" id="KW-1185">Reference proteome</keyword>
<dbReference type="Gene3D" id="2.20.50.20">
    <property type="entry name" value="Lipovitellin. Chain A, domain 3"/>
    <property type="match status" value="1"/>
</dbReference>
<evidence type="ECO:0000313" key="9">
    <source>
        <dbReference type="Proteomes" id="UP000095285"/>
    </source>
</evidence>
<dbReference type="InterPro" id="IPR001846">
    <property type="entry name" value="VWF_type-D"/>
</dbReference>
<protein>
    <submittedName>
        <fullName evidence="10">Vitellogenin domain-containing protein</fullName>
    </submittedName>
</protein>
<dbReference type="SUPFAM" id="SSF48431">
    <property type="entry name" value="Lipovitellin-phosvitin complex, superhelical domain"/>
    <property type="match status" value="1"/>
</dbReference>
<dbReference type="PROSITE" id="PS51211">
    <property type="entry name" value="VITELLOGENIN"/>
    <property type="match status" value="1"/>
</dbReference>
<evidence type="ECO:0000259" key="8">
    <source>
        <dbReference type="PROSITE" id="PS51233"/>
    </source>
</evidence>
<dbReference type="GO" id="GO:0005319">
    <property type="term" value="F:lipid transporter activity"/>
    <property type="evidence" value="ECO:0007669"/>
    <property type="project" value="InterPro"/>
</dbReference>
<dbReference type="InterPro" id="IPR015255">
    <property type="entry name" value="Vitellinogen_open_b-sht"/>
</dbReference>
<proteinExistence type="predicted"/>
<keyword evidence="1" id="KW-0732">Signal</keyword>
<dbReference type="SMART" id="SM01169">
    <property type="entry name" value="DUF1943"/>
    <property type="match status" value="1"/>
</dbReference>
<dbReference type="GO" id="GO:0045735">
    <property type="term" value="F:nutrient reservoir activity"/>
    <property type="evidence" value="ECO:0007669"/>
    <property type="project" value="UniProtKB-KW"/>
</dbReference>
<evidence type="ECO:0000313" key="10">
    <source>
        <dbReference type="WBParaSite" id="EN70_8695"/>
    </source>
</evidence>
<feature type="domain" description="VWFD" evidence="8">
    <location>
        <begin position="2467"/>
        <end position="2639"/>
    </location>
</feature>
<dbReference type="SMART" id="SM00216">
    <property type="entry name" value="VWD"/>
    <property type="match status" value="1"/>
</dbReference>
<accession>A0A1I7W1N1</accession>
<evidence type="ECO:0000256" key="5">
    <source>
        <dbReference type="PROSITE-ProRule" id="PRU00557"/>
    </source>
</evidence>
<dbReference type="Gene3D" id="2.20.80.10">
    <property type="entry name" value="Lipovitellin-phosvitin complex, chain A, domain 4"/>
    <property type="match status" value="1"/>
</dbReference>
<dbReference type="InterPro" id="IPR011030">
    <property type="entry name" value="Lipovitellin_superhlx_dom"/>
</dbReference>
<dbReference type="Gene3D" id="1.25.10.20">
    <property type="entry name" value="Vitellinogen, superhelical"/>
    <property type="match status" value="1"/>
</dbReference>
<dbReference type="Proteomes" id="UP000095285">
    <property type="component" value="Unassembled WGS sequence"/>
</dbReference>
<dbReference type="Pfam" id="PF00094">
    <property type="entry name" value="VWD"/>
    <property type="match status" value="1"/>
</dbReference>
<evidence type="ECO:0000259" key="7">
    <source>
        <dbReference type="PROSITE" id="PS51211"/>
    </source>
</evidence>
<dbReference type="SMART" id="SM00638">
    <property type="entry name" value="LPD_N"/>
    <property type="match status" value="1"/>
</dbReference>
<keyword evidence="2" id="KW-0758">Storage protein</keyword>
<name>A0A1I7W1N1_LOALO</name>
<dbReference type="InterPro" id="IPR015819">
    <property type="entry name" value="Lipid_transp_b-sht_shell"/>
</dbReference>
<reference evidence="10" key="2">
    <citation type="submission" date="2016-11" db="UniProtKB">
        <authorList>
            <consortium name="WormBaseParasite"/>
        </authorList>
    </citation>
    <scope>IDENTIFICATION</scope>
</reference>
<dbReference type="Pfam" id="PF01347">
    <property type="entry name" value="Vitellogenin_N"/>
    <property type="match status" value="1"/>
</dbReference>
<dbReference type="Pfam" id="PF09172">
    <property type="entry name" value="Vit_open_b-sht"/>
    <property type="match status" value="1"/>
</dbReference>
<dbReference type="InterPro" id="IPR001747">
    <property type="entry name" value="Vitellogenin_N"/>
</dbReference>
<dbReference type="PROSITE" id="PS51233">
    <property type="entry name" value="VWFD"/>
    <property type="match status" value="1"/>
</dbReference>
<keyword evidence="3" id="KW-1015">Disulfide bond</keyword>
<feature type="domain" description="Vitellogenin" evidence="7">
    <location>
        <begin position="1"/>
        <end position="531"/>
    </location>
</feature>
<sequence length="2835" mass="325742">MDVGSDWSYILERSSLRFAFDDGEVKAICPDDTDPIWALNIKRAILSAFQTKHEGIRETDISGDCPVTIEKQKTNEMLNLKTTKQLNACYREHDIVGVRAIPYRLESKIQAIPIMETKQTCERQIAQGNLQQVSCNEDYRVTLPYGEGNLGTLHVEQTLRAVGIANAAPQEIFKKRLSIIFDHTDDNFNAKETSPQFAKKIIDELCQSDDHVGPDAASHFADLIYHLRGLSTMELSSIANLQCDAFIDALPACASHPCLLQLSNLINSGTASESVYSSLALLSNPKKSTMDSVAAFIDKVPFYGLLAVSSLVQSYCIAHPNCGMETTIQRIIHSISSKLPPNCYIGEEFEEIKKTVIILKSIGNIGYEEHSLSAILACIANDRISIDVKIAAIDALRRKPCSDQRNSKIIELFRDQKENPEVRIISFRQLMECANDEILEIIVEQLHNETINQVGSYVWSYMNSKQRSTNPGIRNLQHILKRFHFPQRYNLDSNRFSRYYELGYFDRENNYGGHMDSSVLFVPNGYIPRQVAFNFTAHLFGKSINILEVGARAEGLEEAEEELFGPDGYISNPNGHIFREKRFQSRYPKLNHLKERYIRKNGEHPIRVTFYVRMFGDDLHYYGFQRDQHQFLEEVKESIEIDKVLAKLMQEKTRKLSRYILPFELSQTFPTLSGLPLQFLLNVSVAAKIDGKLRLNLADLLQRKVGANGYLDLRPSISIARGGAVLLRAGHVTSGAMVKLSLHSATSIVHSMELSERRKLSLKIDVPNKNLLITKIRHDIIKIESNHHQPFTITRNTHKMVEKHYCSGDNLAKILGIQACVDFRSNFPIIEGSIKVEKVDRQLNNYQFLLERTNDRGEQKLLIRMDTPGSEINRKIEADLEISIPRKKLKFGITTPFKTIILDGNLRQMEQLQDYATSLKLTVDDKVYILDGILKATKIGERNLYMLDARSVVESMTVAEIGTELQYSIAKPYAMFDFHLYKVFSKPIIFKTLVNPEAPKYEGKLEYSGPDFSGKLDTSIIHQGIIDFKGTIIGEYQIDNYPKRTLEIGLEQAFQKSGTNHHFKHAVHASSTAFDKFDFQILSDRTGNSMENLLEATYFGRKLMVNLDVTRGPNNIYTAIGKVKCDQLGIDSKTNIIYQNRFPLQFMLKIDSEIPGKQNIHASAEYVVKVDPKWNFKGNILLRFPGREIALNKQIDEVTIGQYKMGTHLQWDPNGRIDAMSNVVFRPQVNEYTIESTVNIAGINEPLTIKKHIKYQYDNYNIEWQAKQGSQLIYELMANLDGHFGDQQRLNFNIQSEKFEPRINYHVTAEFQPSTDSMTALATIRKDGHHFGTGNIVVPKKFNLPNQQYRGEFNWIYQNRPRKVAIEYNQSKHTYGSSYMVKVQSDDNLNLNMQFDHQYDKTIFKCNLDKDRIRTISTVLTATPFRWDFFEIDGHLDTDKPLERRSIKAKTGFLYRTDQANIEGLFEVNDNRYAIEGHWRKILHDLGRNYIYSSEFATPQSRINFEQQFEVEKAITMRKAKTIFKLIGAGKTLNLTNEIKNDDRSFSIATDLIGNEIVLKDTIEYNHNHGERILKKHLRFNEKEMNMDIVTIYRDREVKIDISASSTFQMIQYGKVMFDCQKGHTFWNCDAESNINNQYVIKGHETLSLQNTDIGYLTKLGKVVDNEGKISFSIDNQGYKYNANAMLRRAENIYNLEMDVTGDNGVVKLQTPTLVINPQVRVTRKGPAEFEIHTEGGNGGRVYAHVKTDDYDKLLKIQITEIPEAFELHLENSLTGDKQKSIAELTLDPLGQKRTYGVENEIEGEGETFRALRLTIKQPKRAINIAILRPARNKYALSIQPNVGGGRRPTVAEMTYQKTSDGYHWEGSISDQALQTPLKAKIIYKKDERDKYNYRLDLQTEFIYSDQSDKLFSNSLHLHRSIVLSERKKRIITRRAERSDDNVRFVIELKSSHPASNLNTRLWSKIDRKITGQAMIPVHVTFGLETKNLNHQSAEYSLETKTDAVKFMEIQLKSPNLMLKGRIDKISDNHYNVGFYRNSEQPSIVGELKMHENGVIFEYRDQRSQEIKLHTSAQKLNDYHGKIDIWHSEAGKKIQDARLSLQMNVKERFSKTDQFQQHSFIRDAILPLFSSHNQIANDIMRTLDGAIKEWTVEQRSFASELGSEYTDLMDEIESNYEIIKEAILVTYDQAYQETEQFVKTISKSDFIYQLRQLIDGGNDIRHEIMIALRPISDLIDQLYKELDNLQQNAAMIIERLEETLKLKDLRRALQEYRENFERTDIIQTLLYEIRKLTHQYQLPELERAIVEIEMNRKRYEDEAIKAYNKIRNFFLDKMIVSVLSKVTNAIFDSLDDIQIRQNWQGIVDYFRGKITANEIAKRFWRQYLPIYKRLSPGEYEMQVTVPYGASSLAEILSILHPQHFLALKSAMIESLGLSLKDQEFAQSLTDTIYTYKSMKFDSWKLIPRYKSIAYIINGNRFVSFDGKVFAFHARCEYLLASDLRTQRFALLAIFSSQGYLQTIKVELRGEEILLHKTGNVQVNGASISMPWQKIDSIDGAILISISRKDQWTILKTYDGLCVRCNSHYDICEIILSERMHGRSNGLLGVNDNEPSNDHDLIDGTFNDQLNVLAEHWAINDGCHVNQARDLMYRDDDHCQEYFQSSDSPLRLCFSQIRSKPFEQICSNGGKQQHCTATAAYLQICSNAGIITTLPHECVKCDGDIHLDDERKIEKSVIEHDVVFVVEERKCMDHHKDKIARIAQQISREQRSVLFGWVGFGGEGVHHEPLVHYEQDQALLDISTFTKQTQQTFEPVSGIELPHSCPKKAVEFTVKHFPFS</sequence>
<evidence type="ECO:0000256" key="3">
    <source>
        <dbReference type="ARBA" id="ARBA00023157"/>
    </source>
</evidence>
<evidence type="ECO:0000256" key="2">
    <source>
        <dbReference type="ARBA" id="ARBA00022761"/>
    </source>
</evidence>
<organism evidence="9 10">
    <name type="scientific">Loa loa</name>
    <name type="common">Eye worm</name>
    <name type="synonym">Filaria loa</name>
    <dbReference type="NCBI Taxonomy" id="7209"/>
    <lineage>
        <taxon>Eukaryota</taxon>
        <taxon>Metazoa</taxon>
        <taxon>Ecdysozoa</taxon>
        <taxon>Nematoda</taxon>
        <taxon>Chromadorea</taxon>
        <taxon>Rhabditida</taxon>
        <taxon>Spirurina</taxon>
        <taxon>Spiruromorpha</taxon>
        <taxon>Filarioidea</taxon>
        <taxon>Onchocercidae</taxon>
        <taxon>Loa</taxon>
    </lineage>
</organism>
<dbReference type="SUPFAM" id="SSF56968">
    <property type="entry name" value="Lipovitellin-phosvitin complex, beta-sheet shell regions"/>
    <property type="match status" value="2"/>
</dbReference>
<dbReference type="PANTHER" id="PTHR23345">
    <property type="entry name" value="VITELLOGENIN-RELATED"/>
    <property type="match status" value="1"/>
</dbReference>
<dbReference type="eggNOG" id="KOG4338">
    <property type="taxonomic scope" value="Eukaryota"/>
</dbReference>
<dbReference type="InterPro" id="IPR050733">
    <property type="entry name" value="Vitellogenin/Apolipophorin"/>
</dbReference>
<dbReference type="PANTHER" id="PTHR23345:SF15">
    <property type="entry name" value="VITELLOGENIN 1-RELATED"/>
    <property type="match status" value="1"/>
</dbReference>
<dbReference type="WBParaSite" id="EN70_8695">
    <property type="protein sequence ID" value="EN70_8695"/>
    <property type="gene ID" value="EN70_8695"/>
</dbReference>
<dbReference type="InterPro" id="IPR015817">
    <property type="entry name" value="Vitellinogen_open_b-sht_sub1"/>
</dbReference>
<dbReference type="Gene3D" id="2.30.230.10">
    <property type="entry name" value="Lipovitellin, beta-sheet shell regions, chain A"/>
    <property type="match status" value="1"/>
</dbReference>
<feature type="coiled-coil region" evidence="6">
    <location>
        <begin position="2235"/>
        <end position="2325"/>
    </location>
</feature>
<keyword evidence="6" id="KW-0175">Coiled coil</keyword>
<comment type="caution">
    <text evidence="5">Lacks conserved residue(s) required for the propagation of feature annotation.</text>
</comment>
<dbReference type="InterPro" id="IPR015816">
    <property type="entry name" value="Vitellinogen_b-sht_N"/>
</dbReference>
<keyword evidence="4" id="KW-0325">Glycoprotein</keyword>